<dbReference type="InterPro" id="IPR050857">
    <property type="entry name" value="D-2-hydroxyacid_DH"/>
</dbReference>
<dbReference type="SUPFAM" id="SSF51735">
    <property type="entry name" value="NAD(P)-binding Rossmann-fold domains"/>
    <property type="match status" value="1"/>
</dbReference>
<evidence type="ECO:0000256" key="4">
    <source>
        <dbReference type="RuleBase" id="RU003719"/>
    </source>
</evidence>
<evidence type="ECO:0000313" key="8">
    <source>
        <dbReference type="Proteomes" id="UP000229757"/>
    </source>
</evidence>
<feature type="domain" description="D-isomer specific 2-hydroxyacid dehydrogenase catalytic" evidence="5">
    <location>
        <begin position="19"/>
        <end position="308"/>
    </location>
</feature>
<accession>A0A2K8KUS7</accession>
<dbReference type="AlphaFoldDB" id="A0A2K8KUS7"/>
<proteinExistence type="inferred from homology"/>
<dbReference type="InterPro" id="IPR036291">
    <property type="entry name" value="NAD(P)-bd_dom_sf"/>
</dbReference>
<keyword evidence="3" id="KW-0520">NAD</keyword>
<dbReference type="Proteomes" id="UP000229757">
    <property type="component" value="Chromosome"/>
</dbReference>
<evidence type="ECO:0000313" key="7">
    <source>
        <dbReference type="EMBL" id="ATX77601.1"/>
    </source>
</evidence>
<dbReference type="OrthoDB" id="9805416at2"/>
<feature type="domain" description="D-isomer specific 2-hydroxyacid dehydrogenase NAD-binding" evidence="6">
    <location>
        <begin position="112"/>
        <end position="285"/>
    </location>
</feature>
<protein>
    <submittedName>
        <fullName evidence="7">D-isomer specific 2-hydroxyacid dehydrogenase</fullName>
        <ecNumber evidence="7">1.1.1.95</ecNumber>
    </submittedName>
</protein>
<evidence type="ECO:0000259" key="5">
    <source>
        <dbReference type="Pfam" id="PF00389"/>
    </source>
</evidence>
<dbReference type="Pfam" id="PF00389">
    <property type="entry name" value="2-Hacid_dh"/>
    <property type="match status" value="1"/>
</dbReference>
<dbReference type="PANTHER" id="PTHR42789:SF1">
    <property type="entry name" value="D-ISOMER SPECIFIC 2-HYDROXYACID DEHYDROGENASE FAMILY PROTEIN (AFU_ORTHOLOGUE AFUA_6G10090)"/>
    <property type="match status" value="1"/>
</dbReference>
<dbReference type="SUPFAM" id="SSF52283">
    <property type="entry name" value="Formate/glycerate dehydrogenase catalytic domain-like"/>
    <property type="match status" value="1"/>
</dbReference>
<dbReference type="GO" id="GO:0051287">
    <property type="term" value="F:NAD binding"/>
    <property type="evidence" value="ECO:0007669"/>
    <property type="project" value="InterPro"/>
</dbReference>
<dbReference type="Gene3D" id="3.40.50.720">
    <property type="entry name" value="NAD(P)-binding Rossmann-like Domain"/>
    <property type="match status" value="2"/>
</dbReference>
<dbReference type="RefSeq" id="WP_100257848.1">
    <property type="nucleotide sequence ID" value="NZ_CP011797.1"/>
</dbReference>
<evidence type="ECO:0000256" key="2">
    <source>
        <dbReference type="ARBA" id="ARBA00023002"/>
    </source>
</evidence>
<comment type="similarity">
    <text evidence="1 4">Belongs to the D-isomer specific 2-hydroxyacid dehydrogenase family.</text>
</comment>
<keyword evidence="8" id="KW-1185">Reference proteome</keyword>
<name>A0A2K8KUS7_9GAMM</name>
<dbReference type="EMBL" id="CP011797">
    <property type="protein sequence ID" value="ATX77601.1"/>
    <property type="molecule type" value="Genomic_DNA"/>
</dbReference>
<dbReference type="InterPro" id="IPR006140">
    <property type="entry name" value="D-isomer_DH_NAD-bd"/>
</dbReference>
<keyword evidence="2 4" id="KW-0560">Oxidoreductase</keyword>
<dbReference type="GO" id="GO:0004617">
    <property type="term" value="F:phosphoglycerate dehydrogenase activity"/>
    <property type="evidence" value="ECO:0007669"/>
    <property type="project" value="UniProtKB-EC"/>
</dbReference>
<dbReference type="CDD" id="cd12169">
    <property type="entry name" value="PGDH_like_1"/>
    <property type="match status" value="1"/>
</dbReference>
<dbReference type="Pfam" id="PF02826">
    <property type="entry name" value="2-Hacid_dh_C"/>
    <property type="match status" value="1"/>
</dbReference>
<dbReference type="EC" id="1.1.1.95" evidence="7"/>
<dbReference type="KEGG" id="rfo:REIFOR_02476"/>
<gene>
    <name evidence="7" type="ORF">REIFOR_02476</name>
</gene>
<dbReference type="InterPro" id="IPR006139">
    <property type="entry name" value="D-isomer_2_OHA_DH_cat_dom"/>
</dbReference>
<evidence type="ECO:0000256" key="1">
    <source>
        <dbReference type="ARBA" id="ARBA00005854"/>
    </source>
</evidence>
<dbReference type="PANTHER" id="PTHR42789">
    <property type="entry name" value="D-ISOMER SPECIFIC 2-HYDROXYACID DEHYDROGENASE FAMILY PROTEIN (AFU_ORTHOLOGUE AFUA_6G10090)"/>
    <property type="match status" value="1"/>
</dbReference>
<organism evidence="7 8">
    <name type="scientific">Reinekea forsetii</name>
    <dbReference type="NCBI Taxonomy" id="1336806"/>
    <lineage>
        <taxon>Bacteria</taxon>
        <taxon>Pseudomonadati</taxon>
        <taxon>Pseudomonadota</taxon>
        <taxon>Gammaproteobacteria</taxon>
        <taxon>Oceanospirillales</taxon>
        <taxon>Saccharospirillaceae</taxon>
        <taxon>Reinekea</taxon>
    </lineage>
</organism>
<reference evidence="7 8" key="1">
    <citation type="journal article" date="2017" name="Environ. Microbiol.">
        <title>Genomic and physiological analyses of 'Reinekea forsetii' reveal a versatile opportunistic lifestyle during spring algae blooms.</title>
        <authorList>
            <person name="Avci B."/>
            <person name="Hahnke R.L."/>
            <person name="Chafee M."/>
            <person name="Fischer T."/>
            <person name="Gruber-Vodicka H."/>
            <person name="Tegetmeyer H.E."/>
            <person name="Harder J."/>
            <person name="Fuchs B.M."/>
            <person name="Amann R.I."/>
            <person name="Teeling H."/>
        </authorList>
    </citation>
    <scope>NUCLEOTIDE SEQUENCE [LARGE SCALE GENOMIC DNA]</scope>
    <source>
        <strain evidence="7 8">Hel1_31_D35</strain>
    </source>
</reference>
<sequence>MIHCVIPDDYQYATREFNFLNSNAQIQTQSLGDLTTDPETDEALASADVLLLIRERTLIDEAFLERTPKLRLISQTGKISRNIDLDACAKRGISVVDGFGDPIAPAEWAWLLIMAARRQFVAAVNGMAQGQWQTNIGRSMASQTLGILGFGKTGKQMLRYATAFDMKVQIWGSERAQDEARSLGLSVPDSREQFFASSDIVTVHQRLVPETDQNIRFEDLSAMHADAVFCNTSRAELVEEDALVRALNLGKPGWAAIDVYEQEPIYDVLHPLLKLPNVLCSPHMGYVETNSYNLYLQTAFNNIVTFFDLTAKPDN</sequence>
<evidence type="ECO:0000259" key="6">
    <source>
        <dbReference type="Pfam" id="PF02826"/>
    </source>
</evidence>
<evidence type="ECO:0000256" key="3">
    <source>
        <dbReference type="ARBA" id="ARBA00023027"/>
    </source>
</evidence>